<keyword evidence="3" id="KW-1185">Reference proteome</keyword>
<dbReference type="OrthoDB" id="248489at2"/>
<dbReference type="InterPro" id="IPR016181">
    <property type="entry name" value="Acyl_CoA_acyltransferase"/>
</dbReference>
<dbReference type="AlphaFoldDB" id="A0A0A8X404"/>
<dbReference type="Pfam" id="PF12746">
    <property type="entry name" value="GNAT_acetyltran"/>
    <property type="match status" value="1"/>
</dbReference>
<keyword evidence="2" id="KW-0808">Transferase</keyword>
<name>A0A0A8X404_MESS1</name>
<dbReference type="CDD" id="cd04301">
    <property type="entry name" value="NAT_SF"/>
    <property type="match status" value="1"/>
</dbReference>
<dbReference type="Gene3D" id="3.40.630.30">
    <property type="match status" value="1"/>
</dbReference>
<organism evidence="2 3">
    <name type="scientific">Mesobacillus selenatarsenatis (strain DSM 18680 / JCM 14380 / FERM P-15431 / SF-1)</name>
    <dbReference type="NCBI Taxonomy" id="1321606"/>
    <lineage>
        <taxon>Bacteria</taxon>
        <taxon>Bacillati</taxon>
        <taxon>Bacillota</taxon>
        <taxon>Bacilli</taxon>
        <taxon>Bacillales</taxon>
        <taxon>Bacillaceae</taxon>
        <taxon>Mesobacillus</taxon>
    </lineage>
</organism>
<proteinExistence type="predicted"/>
<accession>A0A0A8X404</accession>
<dbReference type="EMBL" id="BASE01000044">
    <property type="protein sequence ID" value="GAM13964.1"/>
    <property type="molecule type" value="Genomic_DNA"/>
</dbReference>
<protein>
    <submittedName>
        <fullName evidence="2">Acetyltransferase, GNAT family</fullName>
    </submittedName>
</protein>
<comment type="caution">
    <text evidence="2">The sequence shown here is derived from an EMBL/GenBank/DDBJ whole genome shotgun (WGS) entry which is preliminary data.</text>
</comment>
<sequence length="261" mass="29678">MIKKLKASDNEMVMDFLKDEAALNLFIIGDIEAFGYDSDFQELWGFFGEDHDLSAILLRFHNSFIPYAKTGTVPVKEFSEIIKSFPDKIFLSGKSDLVEKFETIPGIELGKKQVTYFAECNTDEFIGQTKCEIKKANTEDLDRIIELRAGIEEFHPNPNARKILMQSMETGTGRTYYLEQDGQMVASASTAAENSMSAMIVGVCTHIDYRRKGLATAVMQKLFKDVMNEGKLLCLFYDNPEAGRIYKRLGFVDIGKWTMYR</sequence>
<dbReference type="InterPro" id="IPR000182">
    <property type="entry name" value="GNAT_dom"/>
</dbReference>
<evidence type="ECO:0000313" key="3">
    <source>
        <dbReference type="Proteomes" id="UP000031014"/>
    </source>
</evidence>
<dbReference type="RefSeq" id="WP_041965767.1">
    <property type="nucleotide sequence ID" value="NZ_BASE01000044.1"/>
</dbReference>
<evidence type="ECO:0000259" key="1">
    <source>
        <dbReference type="PROSITE" id="PS51186"/>
    </source>
</evidence>
<feature type="domain" description="N-acetyltransferase" evidence="1">
    <location>
        <begin position="131"/>
        <end position="261"/>
    </location>
</feature>
<dbReference type="SUPFAM" id="SSF55729">
    <property type="entry name" value="Acyl-CoA N-acyltransferases (Nat)"/>
    <property type="match status" value="1"/>
</dbReference>
<dbReference type="Proteomes" id="UP000031014">
    <property type="component" value="Unassembled WGS sequence"/>
</dbReference>
<gene>
    <name evidence="2" type="ORF">SAMD00020551_2111</name>
</gene>
<dbReference type="PROSITE" id="PS51186">
    <property type="entry name" value="GNAT"/>
    <property type="match status" value="1"/>
</dbReference>
<evidence type="ECO:0000313" key="2">
    <source>
        <dbReference type="EMBL" id="GAM13964.1"/>
    </source>
</evidence>
<dbReference type="GO" id="GO:0016747">
    <property type="term" value="F:acyltransferase activity, transferring groups other than amino-acyl groups"/>
    <property type="evidence" value="ECO:0007669"/>
    <property type="project" value="InterPro"/>
</dbReference>
<reference evidence="2 3" key="1">
    <citation type="submission" date="2013-06" db="EMBL/GenBank/DDBJ databases">
        <title>Whole genome shotgun sequence of Bacillus selenatarsenatis SF-1.</title>
        <authorList>
            <person name="Kuroda M."/>
            <person name="Sei K."/>
            <person name="Yamashita M."/>
            <person name="Ike M."/>
        </authorList>
    </citation>
    <scope>NUCLEOTIDE SEQUENCE [LARGE SCALE GENOMIC DNA]</scope>
    <source>
        <strain evidence="2 3">SF-1</strain>
    </source>
</reference>
<dbReference type="STRING" id="1321606.SAMD00020551_2111"/>
<dbReference type="InterPro" id="IPR027365">
    <property type="entry name" value="GNAT_acetyltra_YdfB-like"/>
</dbReference>